<accession>N9VNJ3</accession>
<dbReference type="AlphaFoldDB" id="N9VNJ3"/>
<evidence type="ECO:0000313" key="1">
    <source>
        <dbReference type="EMBL" id="ENY72946.1"/>
    </source>
</evidence>
<dbReference type="EMBL" id="APVG01000009">
    <property type="protein sequence ID" value="ENY72946.1"/>
    <property type="molecule type" value="Genomic_DNA"/>
</dbReference>
<sequence>MPLQNRVDPWGRLVAVNARGDFLGNRGILHDDGKNVVKLWAHQNWVTCELRFKGIRRNLFGANSYSELFFLDEATALAAGHRPCAHCRRQRYNEFKHFWCVATGLPDVASVSSQEIDKQLHSERVSRSREKIVFSDEFSTVPNGTLIELGELAYLVWGNHLHQWSHHGYVMTQPLPSQDQVVNILTPRTIVQMYRMGFMPLLHASALG</sequence>
<dbReference type="RefSeq" id="WP_005349327.1">
    <property type="nucleotide sequence ID" value="NZ_APVG01000009.1"/>
</dbReference>
<reference evidence="1 2" key="1">
    <citation type="journal article" date="2013" name="Genome Announc.">
        <title>Draft Genome Sequence of the Aeromonas diversa Type Strain.</title>
        <authorList>
            <person name="Farfan M."/>
            <person name="Spataro N."/>
            <person name="Sanglas A."/>
            <person name="Albarral V."/>
            <person name="Loren J.G."/>
            <person name="Bosch E."/>
            <person name="Fuste M.C."/>
        </authorList>
    </citation>
    <scope>NUCLEOTIDE SEQUENCE [LARGE SCALE GENOMIC DNA]</scope>
    <source>
        <strain evidence="1 2">2478-85</strain>
    </source>
</reference>
<proteinExistence type="predicted"/>
<name>N9VNJ3_9GAMM</name>
<keyword evidence="2" id="KW-1185">Reference proteome</keyword>
<dbReference type="Proteomes" id="UP000023775">
    <property type="component" value="Unassembled WGS sequence"/>
</dbReference>
<evidence type="ECO:0000313" key="2">
    <source>
        <dbReference type="Proteomes" id="UP000023775"/>
    </source>
</evidence>
<dbReference type="OrthoDB" id="894286at2"/>
<gene>
    <name evidence="1" type="ORF">G114_05095</name>
</gene>
<protein>
    <submittedName>
        <fullName evidence="1">Uncharacterized protein</fullName>
    </submittedName>
</protein>
<dbReference type="eggNOG" id="ENOG5031E6R">
    <property type="taxonomic scope" value="Bacteria"/>
</dbReference>
<organism evidence="1 2">
    <name type="scientific">Aeromonas diversa CDC 2478-85</name>
    <dbReference type="NCBI Taxonomy" id="1268237"/>
    <lineage>
        <taxon>Bacteria</taxon>
        <taxon>Pseudomonadati</taxon>
        <taxon>Pseudomonadota</taxon>
        <taxon>Gammaproteobacteria</taxon>
        <taxon>Aeromonadales</taxon>
        <taxon>Aeromonadaceae</taxon>
        <taxon>Aeromonas</taxon>
    </lineage>
</organism>
<comment type="caution">
    <text evidence="1">The sequence shown here is derived from an EMBL/GenBank/DDBJ whole genome shotgun (WGS) entry which is preliminary data.</text>
</comment>